<reference evidence="2 3" key="1">
    <citation type="journal article" date="2021" name="Sci. Rep.">
        <title>The distribution of antibiotic resistance genes in chicken gut microbiota commensals.</title>
        <authorList>
            <person name="Juricova H."/>
            <person name="Matiasovicova J."/>
            <person name="Kubasova T."/>
            <person name="Cejkova D."/>
            <person name="Rychlik I."/>
        </authorList>
    </citation>
    <scope>NUCLEOTIDE SEQUENCE [LARGE SCALE GENOMIC DNA]</scope>
    <source>
        <strain evidence="2 3">An537</strain>
    </source>
</reference>
<feature type="transmembrane region" description="Helical" evidence="1">
    <location>
        <begin position="6"/>
        <end position="24"/>
    </location>
</feature>
<accession>A0ABS2GIN9</accession>
<keyword evidence="1" id="KW-0812">Transmembrane</keyword>
<dbReference type="RefSeq" id="WP_205088543.1">
    <property type="nucleotide sequence ID" value="NZ_JACJLA010000034.1"/>
</dbReference>
<feature type="transmembrane region" description="Helical" evidence="1">
    <location>
        <begin position="88"/>
        <end position="109"/>
    </location>
</feature>
<proteinExistence type="predicted"/>
<keyword evidence="1" id="KW-0472">Membrane</keyword>
<evidence type="ECO:0000256" key="1">
    <source>
        <dbReference type="SAM" id="Phobius"/>
    </source>
</evidence>
<keyword evidence="3" id="KW-1185">Reference proteome</keyword>
<evidence type="ECO:0000313" key="2">
    <source>
        <dbReference type="EMBL" id="MBM6913702.1"/>
    </source>
</evidence>
<dbReference type="EMBL" id="JACJLA010000034">
    <property type="protein sequence ID" value="MBM6913702.1"/>
    <property type="molecule type" value="Genomic_DNA"/>
</dbReference>
<dbReference type="Proteomes" id="UP000707138">
    <property type="component" value="Unassembled WGS sequence"/>
</dbReference>
<comment type="caution">
    <text evidence="2">The sequence shown here is derived from an EMBL/GenBank/DDBJ whole genome shotgun (WGS) entry which is preliminary data.</text>
</comment>
<organism evidence="2 3">
    <name type="scientific">Veillonella magna</name>
    <dbReference type="NCBI Taxonomy" id="464322"/>
    <lineage>
        <taxon>Bacteria</taxon>
        <taxon>Bacillati</taxon>
        <taxon>Bacillota</taxon>
        <taxon>Negativicutes</taxon>
        <taxon>Veillonellales</taxon>
        <taxon>Veillonellaceae</taxon>
        <taxon>Veillonella</taxon>
    </lineage>
</organism>
<feature type="transmembrane region" description="Helical" evidence="1">
    <location>
        <begin position="45"/>
        <end position="68"/>
    </location>
</feature>
<sequence length="176" mass="20710">MEKIYLFTAVLGYIQIHIQLWEWYKDSNMRHKLNMLSRKVGRLTSWSVFICLVCSDLFITIAAVEEIAKSGNVQLLLSVLSLDGWENLYRIALWMVIFSMSWISLLCVYKTILLGRKPRNRDKRYIVYKVVVYSLLLIGVFLFLGYLDLGGDINFILDPIVWWSYKFLLFLGIIEH</sequence>
<gene>
    <name evidence="2" type="ORF">H6A01_10335</name>
</gene>
<keyword evidence="1" id="KW-1133">Transmembrane helix</keyword>
<evidence type="ECO:0000313" key="3">
    <source>
        <dbReference type="Proteomes" id="UP000707138"/>
    </source>
</evidence>
<feature type="transmembrane region" description="Helical" evidence="1">
    <location>
        <begin position="130"/>
        <end position="147"/>
    </location>
</feature>
<protein>
    <submittedName>
        <fullName evidence="2">Uncharacterized protein</fullName>
    </submittedName>
</protein>
<name>A0ABS2GIN9_9FIRM</name>